<gene>
    <name evidence="2" type="ORF">K435DRAFT_805778</name>
</gene>
<name>A0A4S8LAE4_DENBC</name>
<organism evidence="2 3">
    <name type="scientific">Dendrothele bispora (strain CBS 962.96)</name>
    <dbReference type="NCBI Taxonomy" id="1314807"/>
    <lineage>
        <taxon>Eukaryota</taxon>
        <taxon>Fungi</taxon>
        <taxon>Dikarya</taxon>
        <taxon>Basidiomycota</taxon>
        <taxon>Agaricomycotina</taxon>
        <taxon>Agaricomycetes</taxon>
        <taxon>Agaricomycetidae</taxon>
        <taxon>Agaricales</taxon>
        <taxon>Agaricales incertae sedis</taxon>
        <taxon>Dendrothele</taxon>
    </lineage>
</organism>
<feature type="region of interest" description="Disordered" evidence="1">
    <location>
        <begin position="63"/>
        <end position="99"/>
    </location>
</feature>
<keyword evidence="3" id="KW-1185">Reference proteome</keyword>
<proteinExistence type="predicted"/>
<evidence type="ECO:0000313" key="2">
    <source>
        <dbReference type="EMBL" id="THU85590.1"/>
    </source>
</evidence>
<dbReference type="Proteomes" id="UP000297245">
    <property type="component" value="Unassembled WGS sequence"/>
</dbReference>
<evidence type="ECO:0000256" key="1">
    <source>
        <dbReference type="SAM" id="MobiDB-lite"/>
    </source>
</evidence>
<protein>
    <submittedName>
        <fullName evidence="2">Uncharacterized protein</fullName>
    </submittedName>
</protein>
<feature type="region of interest" description="Disordered" evidence="1">
    <location>
        <begin position="1"/>
        <end position="21"/>
    </location>
</feature>
<dbReference type="AlphaFoldDB" id="A0A4S8LAE4"/>
<dbReference type="EMBL" id="ML179539">
    <property type="protein sequence ID" value="THU85590.1"/>
    <property type="molecule type" value="Genomic_DNA"/>
</dbReference>
<reference evidence="2 3" key="1">
    <citation type="journal article" date="2019" name="Nat. Ecol. Evol.">
        <title>Megaphylogeny resolves global patterns of mushroom evolution.</title>
        <authorList>
            <person name="Varga T."/>
            <person name="Krizsan K."/>
            <person name="Foldi C."/>
            <person name="Dima B."/>
            <person name="Sanchez-Garcia M."/>
            <person name="Sanchez-Ramirez S."/>
            <person name="Szollosi G.J."/>
            <person name="Szarkandi J.G."/>
            <person name="Papp V."/>
            <person name="Albert L."/>
            <person name="Andreopoulos W."/>
            <person name="Angelini C."/>
            <person name="Antonin V."/>
            <person name="Barry K.W."/>
            <person name="Bougher N.L."/>
            <person name="Buchanan P."/>
            <person name="Buyck B."/>
            <person name="Bense V."/>
            <person name="Catcheside P."/>
            <person name="Chovatia M."/>
            <person name="Cooper J."/>
            <person name="Damon W."/>
            <person name="Desjardin D."/>
            <person name="Finy P."/>
            <person name="Geml J."/>
            <person name="Haridas S."/>
            <person name="Hughes K."/>
            <person name="Justo A."/>
            <person name="Karasinski D."/>
            <person name="Kautmanova I."/>
            <person name="Kiss B."/>
            <person name="Kocsube S."/>
            <person name="Kotiranta H."/>
            <person name="LaButti K.M."/>
            <person name="Lechner B.E."/>
            <person name="Liimatainen K."/>
            <person name="Lipzen A."/>
            <person name="Lukacs Z."/>
            <person name="Mihaltcheva S."/>
            <person name="Morgado L.N."/>
            <person name="Niskanen T."/>
            <person name="Noordeloos M.E."/>
            <person name="Ohm R.A."/>
            <person name="Ortiz-Santana B."/>
            <person name="Ovrebo C."/>
            <person name="Racz N."/>
            <person name="Riley R."/>
            <person name="Savchenko A."/>
            <person name="Shiryaev A."/>
            <person name="Soop K."/>
            <person name="Spirin V."/>
            <person name="Szebenyi C."/>
            <person name="Tomsovsky M."/>
            <person name="Tulloss R.E."/>
            <person name="Uehling J."/>
            <person name="Grigoriev I.V."/>
            <person name="Vagvolgyi C."/>
            <person name="Papp T."/>
            <person name="Martin F.M."/>
            <person name="Miettinen O."/>
            <person name="Hibbett D.S."/>
            <person name="Nagy L.G."/>
        </authorList>
    </citation>
    <scope>NUCLEOTIDE SEQUENCE [LARGE SCALE GENOMIC DNA]</scope>
    <source>
        <strain evidence="2 3">CBS 962.96</strain>
    </source>
</reference>
<feature type="compositionally biased region" description="Basic and acidic residues" evidence="1">
    <location>
        <begin position="78"/>
        <end position="92"/>
    </location>
</feature>
<evidence type="ECO:0000313" key="3">
    <source>
        <dbReference type="Proteomes" id="UP000297245"/>
    </source>
</evidence>
<sequence length="134" mass="14818">MSWRVESVTSQQKRNEVNKEHTYEELEDVFLMNERVSGPSGRRSSVSVKDGLRVPLLIEEGKGKGDVEAKSKRKGARKSKETEEMSVDRPVLEETQSESGAGIDIQVIRQSAVLLGFLGSQKIEEKPGGNTAET</sequence>
<accession>A0A4S8LAE4</accession>